<feature type="domain" description="BioF2-like acetyltransferase" evidence="1">
    <location>
        <begin position="166"/>
        <end position="314"/>
    </location>
</feature>
<evidence type="ECO:0000313" key="3">
    <source>
        <dbReference type="Proteomes" id="UP000641932"/>
    </source>
</evidence>
<reference evidence="2" key="1">
    <citation type="journal article" date="2014" name="Int. J. Syst. Evol. Microbiol.">
        <title>Complete genome sequence of Corynebacterium casei LMG S-19264T (=DSM 44701T), isolated from a smear-ripened cheese.</title>
        <authorList>
            <consortium name="US DOE Joint Genome Institute (JGI-PGF)"/>
            <person name="Walter F."/>
            <person name="Albersmeier A."/>
            <person name="Kalinowski J."/>
            <person name="Ruckert C."/>
        </authorList>
    </citation>
    <scope>NUCLEOTIDE SEQUENCE</scope>
    <source>
        <strain evidence="2">CGMCC 4.7201</strain>
    </source>
</reference>
<reference evidence="2" key="2">
    <citation type="submission" date="2020-09" db="EMBL/GenBank/DDBJ databases">
        <authorList>
            <person name="Sun Q."/>
            <person name="Zhou Y."/>
        </authorList>
    </citation>
    <scope>NUCLEOTIDE SEQUENCE</scope>
    <source>
        <strain evidence="2">CGMCC 4.7201</strain>
    </source>
</reference>
<dbReference type="EMBL" id="BMMS01000028">
    <property type="protein sequence ID" value="GGO96144.1"/>
    <property type="molecule type" value="Genomic_DNA"/>
</dbReference>
<dbReference type="Proteomes" id="UP000641932">
    <property type="component" value="Unassembled WGS sequence"/>
</dbReference>
<sequence>MAAPEPEIHRDPGTLAAHEDGWRQLAVGGSYFTTPDWMLAWWRSYPDAGRGEVAVWRGPDGRVEAVAPLMRTRHRLRPNLPLSVPCLTLLGSGTGAADHLGFPALRHRRDDVRRWLARRAGGISLWLPSVDESAAPMLPPGLRPLARTAAPRLDLTADPARLGSADHRQNLRRYGRKLDRAGVSFRWVAPKEMTPGVLDDVLRLHRLRADSIGRATTFTTERRAFHLRLIEAASRGAGAGERGPCALLAEHDGAAVGAVYGFWWGACFAYYQTGWEPRLAPLRLGLQLVARCVGEAREHGAAVFDFLRGGEPYKYRFGAVDRYDTDSLLPHGPAGALLRAKFHAKQRTALPDGQHMGGRGV</sequence>
<keyword evidence="3" id="KW-1185">Reference proteome</keyword>
<proteinExistence type="predicted"/>
<name>A0A917ZWS1_9ACTN</name>
<dbReference type="RefSeq" id="WP_189134504.1">
    <property type="nucleotide sequence ID" value="NZ_BMMS01000028.1"/>
</dbReference>
<dbReference type="SUPFAM" id="SSF55729">
    <property type="entry name" value="Acyl-CoA N-acyltransferases (Nat)"/>
    <property type="match status" value="1"/>
</dbReference>
<evidence type="ECO:0000313" key="2">
    <source>
        <dbReference type="EMBL" id="GGO96144.1"/>
    </source>
</evidence>
<dbReference type="InterPro" id="IPR016181">
    <property type="entry name" value="Acyl_CoA_acyltransferase"/>
</dbReference>
<protein>
    <submittedName>
        <fullName evidence="2">Glycosyl transferase</fullName>
    </submittedName>
</protein>
<keyword evidence="2" id="KW-0808">Transferase</keyword>
<dbReference type="Gene3D" id="3.40.630.30">
    <property type="match status" value="1"/>
</dbReference>
<evidence type="ECO:0000259" key="1">
    <source>
        <dbReference type="Pfam" id="PF13480"/>
    </source>
</evidence>
<comment type="caution">
    <text evidence="2">The sequence shown here is derived from an EMBL/GenBank/DDBJ whole genome shotgun (WGS) entry which is preliminary data.</text>
</comment>
<dbReference type="Pfam" id="PF13480">
    <property type="entry name" value="Acetyltransf_6"/>
    <property type="match status" value="1"/>
</dbReference>
<dbReference type="InterPro" id="IPR038740">
    <property type="entry name" value="BioF2-like_GNAT_dom"/>
</dbReference>
<gene>
    <name evidence="2" type="ORF">GCM10012280_54970</name>
</gene>
<dbReference type="AlphaFoldDB" id="A0A917ZWS1"/>
<dbReference type="GO" id="GO:0016740">
    <property type="term" value="F:transferase activity"/>
    <property type="evidence" value="ECO:0007669"/>
    <property type="project" value="UniProtKB-KW"/>
</dbReference>
<organism evidence="2 3">
    <name type="scientific">Wenjunlia tyrosinilytica</name>
    <dbReference type="NCBI Taxonomy" id="1544741"/>
    <lineage>
        <taxon>Bacteria</taxon>
        <taxon>Bacillati</taxon>
        <taxon>Actinomycetota</taxon>
        <taxon>Actinomycetes</taxon>
        <taxon>Kitasatosporales</taxon>
        <taxon>Streptomycetaceae</taxon>
        <taxon>Wenjunlia</taxon>
    </lineage>
</organism>
<accession>A0A917ZWS1</accession>